<feature type="coiled-coil region" evidence="1">
    <location>
        <begin position="235"/>
        <end position="262"/>
    </location>
</feature>
<comment type="caution">
    <text evidence="3">The sequence shown here is derived from an EMBL/GenBank/DDBJ whole genome shotgun (WGS) entry which is preliminary data.</text>
</comment>
<evidence type="ECO:0000256" key="2">
    <source>
        <dbReference type="SAM" id="MobiDB-lite"/>
    </source>
</evidence>
<feature type="coiled-coil region" evidence="1">
    <location>
        <begin position="143"/>
        <end position="187"/>
    </location>
</feature>
<feature type="compositionally biased region" description="Low complexity" evidence="2">
    <location>
        <begin position="44"/>
        <end position="58"/>
    </location>
</feature>
<proteinExistence type="predicted"/>
<dbReference type="AlphaFoldDB" id="A0A9P4Q4W0"/>
<organism evidence="3 4">
    <name type="scientific">Polychaeton citri CBS 116435</name>
    <dbReference type="NCBI Taxonomy" id="1314669"/>
    <lineage>
        <taxon>Eukaryota</taxon>
        <taxon>Fungi</taxon>
        <taxon>Dikarya</taxon>
        <taxon>Ascomycota</taxon>
        <taxon>Pezizomycotina</taxon>
        <taxon>Dothideomycetes</taxon>
        <taxon>Dothideomycetidae</taxon>
        <taxon>Capnodiales</taxon>
        <taxon>Capnodiaceae</taxon>
        <taxon>Polychaeton</taxon>
    </lineage>
</organism>
<reference evidence="3" key="1">
    <citation type="journal article" date="2020" name="Stud. Mycol.">
        <title>101 Dothideomycetes genomes: a test case for predicting lifestyles and emergence of pathogens.</title>
        <authorList>
            <person name="Haridas S."/>
            <person name="Albert R."/>
            <person name="Binder M."/>
            <person name="Bloem J."/>
            <person name="Labutti K."/>
            <person name="Salamov A."/>
            <person name="Andreopoulos B."/>
            <person name="Baker S."/>
            <person name="Barry K."/>
            <person name="Bills G."/>
            <person name="Bluhm B."/>
            <person name="Cannon C."/>
            <person name="Castanera R."/>
            <person name="Culley D."/>
            <person name="Daum C."/>
            <person name="Ezra D."/>
            <person name="Gonzalez J."/>
            <person name="Henrissat B."/>
            <person name="Kuo A."/>
            <person name="Liang C."/>
            <person name="Lipzen A."/>
            <person name="Lutzoni F."/>
            <person name="Magnuson J."/>
            <person name="Mondo S."/>
            <person name="Nolan M."/>
            <person name="Ohm R."/>
            <person name="Pangilinan J."/>
            <person name="Park H.-J."/>
            <person name="Ramirez L."/>
            <person name="Alfaro M."/>
            <person name="Sun H."/>
            <person name="Tritt A."/>
            <person name="Yoshinaga Y."/>
            <person name="Zwiers L.-H."/>
            <person name="Turgeon B."/>
            <person name="Goodwin S."/>
            <person name="Spatafora J."/>
            <person name="Crous P."/>
            <person name="Grigoriev I."/>
        </authorList>
    </citation>
    <scope>NUCLEOTIDE SEQUENCE</scope>
    <source>
        <strain evidence="3">CBS 116435</strain>
    </source>
</reference>
<dbReference type="OrthoDB" id="3918393at2759"/>
<dbReference type="Proteomes" id="UP000799441">
    <property type="component" value="Unassembled WGS sequence"/>
</dbReference>
<protein>
    <recommendedName>
        <fullName evidence="5">SWI5-dependent HO expression protein 3</fullName>
    </recommendedName>
</protein>
<feature type="region of interest" description="Disordered" evidence="2">
    <location>
        <begin position="1"/>
        <end position="86"/>
    </location>
</feature>
<keyword evidence="1" id="KW-0175">Coiled coil</keyword>
<keyword evidence="4" id="KW-1185">Reference proteome</keyword>
<name>A0A9P4Q4W0_9PEZI</name>
<evidence type="ECO:0000313" key="3">
    <source>
        <dbReference type="EMBL" id="KAF2718189.1"/>
    </source>
</evidence>
<gene>
    <name evidence="3" type="ORF">K431DRAFT_287924</name>
</gene>
<evidence type="ECO:0000313" key="4">
    <source>
        <dbReference type="Proteomes" id="UP000799441"/>
    </source>
</evidence>
<evidence type="ECO:0008006" key="5">
    <source>
        <dbReference type="Google" id="ProtNLM"/>
    </source>
</evidence>
<feature type="compositionally biased region" description="Low complexity" evidence="2">
    <location>
        <begin position="1"/>
        <end position="16"/>
    </location>
</feature>
<accession>A0A9P4Q4W0</accession>
<evidence type="ECO:0000256" key="1">
    <source>
        <dbReference type="SAM" id="Coils"/>
    </source>
</evidence>
<dbReference type="EMBL" id="MU003829">
    <property type="protein sequence ID" value="KAF2718189.1"/>
    <property type="molecule type" value="Genomic_DNA"/>
</dbReference>
<sequence>MNGFTSHPSSSSPSTSLPQGNGLLSPVANGHRRTSDHTSSMLGSNLVSTSSPISPSASENIRDRESSPGATWSAIGHAGTGKSSRVIERLQSENDKLRRELKEQQVRTDDFGRMVQMYKPQIEALKDENDNLSHARGIDETLLKRRDRKIAEMTEELRVEKDRRQQAERREREMNSLKEETLEESRRCVSKAQEEAKYATNHAEILSNSHRQLSREYKSRFDGMRVDLQELLNGRANDRQKVARLEVVYEQMRQEMEKAGKVQSQMIGKWEALREANRAVMNSWSKEAKEETGRSRELSDEMDKVVNEMKWVMGLERSGYRP</sequence>